<proteinExistence type="predicted"/>
<evidence type="ECO:0000313" key="2">
    <source>
        <dbReference type="EMBL" id="MDQ0228880.1"/>
    </source>
</evidence>
<accession>A0ABT9Z9E4</accession>
<feature type="region of interest" description="Disordered" evidence="1">
    <location>
        <begin position="1"/>
        <end position="37"/>
    </location>
</feature>
<comment type="caution">
    <text evidence="2">The sequence shown here is derived from an EMBL/GenBank/DDBJ whole genome shotgun (WGS) entry which is preliminary data.</text>
</comment>
<protein>
    <submittedName>
        <fullName evidence="2">Uncharacterized protein</fullName>
    </submittedName>
</protein>
<evidence type="ECO:0000313" key="3">
    <source>
        <dbReference type="Proteomes" id="UP001234495"/>
    </source>
</evidence>
<dbReference type="Proteomes" id="UP001234495">
    <property type="component" value="Unassembled WGS sequence"/>
</dbReference>
<evidence type="ECO:0000256" key="1">
    <source>
        <dbReference type="SAM" id="MobiDB-lite"/>
    </source>
</evidence>
<name>A0ABT9Z9E4_9BACI</name>
<keyword evidence="3" id="KW-1185">Reference proteome</keyword>
<gene>
    <name evidence="2" type="ORF">J2S19_000130</name>
</gene>
<dbReference type="EMBL" id="JAUSUD010000001">
    <property type="protein sequence ID" value="MDQ0228880.1"/>
    <property type="molecule type" value="Genomic_DNA"/>
</dbReference>
<reference evidence="2 3" key="1">
    <citation type="submission" date="2023-07" db="EMBL/GenBank/DDBJ databases">
        <title>Genomic Encyclopedia of Type Strains, Phase IV (KMG-IV): sequencing the most valuable type-strain genomes for metagenomic binning, comparative biology and taxonomic classification.</title>
        <authorList>
            <person name="Goeker M."/>
        </authorList>
    </citation>
    <scope>NUCLEOTIDE SEQUENCE [LARGE SCALE GENOMIC DNA]</scope>
    <source>
        <strain evidence="2 3">DSM 29005</strain>
    </source>
</reference>
<sequence length="37" mass="4186">MRGEVRLPQVTPRSMKSIGGLPTDVQLSKKQSEVERF</sequence>
<organism evidence="2 3">
    <name type="scientific">Metabacillus malikii</name>
    <dbReference type="NCBI Taxonomy" id="1504265"/>
    <lineage>
        <taxon>Bacteria</taxon>
        <taxon>Bacillati</taxon>
        <taxon>Bacillota</taxon>
        <taxon>Bacilli</taxon>
        <taxon>Bacillales</taxon>
        <taxon>Bacillaceae</taxon>
        <taxon>Metabacillus</taxon>
    </lineage>
</organism>